<keyword evidence="3" id="KW-1185">Reference proteome</keyword>
<evidence type="ECO:0000313" key="3">
    <source>
        <dbReference type="Proteomes" id="UP000800235"/>
    </source>
</evidence>
<dbReference type="EMBL" id="MU007046">
    <property type="protein sequence ID" value="KAF2429496.1"/>
    <property type="molecule type" value="Genomic_DNA"/>
</dbReference>
<organism evidence="2 3">
    <name type="scientific">Tothia fuscella</name>
    <dbReference type="NCBI Taxonomy" id="1048955"/>
    <lineage>
        <taxon>Eukaryota</taxon>
        <taxon>Fungi</taxon>
        <taxon>Dikarya</taxon>
        <taxon>Ascomycota</taxon>
        <taxon>Pezizomycotina</taxon>
        <taxon>Dothideomycetes</taxon>
        <taxon>Pleosporomycetidae</taxon>
        <taxon>Venturiales</taxon>
        <taxon>Cylindrosympodiaceae</taxon>
        <taxon>Tothia</taxon>
    </lineage>
</organism>
<evidence type="ECO:0000313" key="2">
    <source>
        <dbReference type="EMBL" id="KAF2429496.1"/>
    </source>
</evidence>
<dbReference type="AlphaFoldDB" id="A0A9P4NPT7"/>
<feature type="transmembrane region" description="Helical" evidence="1">
    <location>
        <begin position="113"/>
        <end position="133"/>
    </location>
</feature>
<gene>
    <name evidence="2" type="ORF">EJ08DRAFT_273141</name>
</gene>
<protein>
    <submittedName>
        <fullName evidence="2">Uncharacterized protein</fullName>
    </submittedName>
</protein>
<comment type="caution">
    <text evidence="2">The sequence shown here is derived from an EMBL/GenBank/DDBJ whole genome shotgun (WGS) entry which is preliminary data.</text>
</comment>
<reference evidence="2" key="1">
    <citation type="journal article" date="2020" name="Stud. Mycol.">
        <title>101 Dothideomycetes genomes: a test case for predicting lifestyles and emergence of pathogens.</title>
        <authorList>
            <person name="Haridas S."/>
            <person name="Albert R."/>
            <person name="Binder M."/>
            <person name="Bloem J."/>
            <person name="Labutti K."/>
            <person name="Salamov A."/>
            <person name="Andreopoulos B."/>
            <person name="Baker S."/>
            <person name="Barry K."/>
            <person name="Bills G."/>
            <person name="Bluhm B."/>
            <person name="Cannon C."/>
            <person name="Castanera R."/>
            <person name="Culley D."/>
            <person name="Daum C."/>
            <person name="Ezra D."/>
            <person name="Gonzalez J."/>
            <person name="Henrissat B."/>
            <person name="Kuo A."/>
            <person name="Liang C."/>
            <person name="Lipzen A."/>
            <person name="Lutzoni F."/>
            <person name="Magnuson J."/>
            <person name="Mondo S."/>
            <person name="Nolan M."/>
            <person name="Ohm R."/>
            <person name="Pangilinan J."/>
            <person name="Park H.-J."/>
            <person name="Ramirez L."/>
            <person name="Alfaro M."/>
            <person name="Sun H."/>
            <person name="Tritt A."/>
            <person name="Yoshinaga Y."/>
            <person name="Zwiers L.-H."/>
            <person name="Turgeon B."/>
            <person name="Goodwin S."/>
            <person name="Spatafora J."/>
            <person name="Crous P."/>
            <person name="Grigoriev I."/>
        </authorList>
    </citation>
    <scope>NUCLEOTIDE SEQUENCE</scope>
    <source>
        <strain evidence="2">CBS 130266</strain>
    </source>
</reference>
<evidence type="ECO:0000256" key="1">
    <source>
        <dbReference type="SAM" id="Phobius"/>
    </source>
</evidence>
<keyword evidence="1" id="KW-1133">Transmembrane helix</keyword>
<name>A0A9P4NPT7_9PEZI</name>
<dbReference type="Proteomes" id="UP000800235">
    <property type="component" value="Unassembled WGS sequence"/>
</dbReference>
<keyword evidence="1" id="KW-0812">Transmembrane</keyword>
<keyword evidence="1" id="KW-0472">Membrane</keyword>
<proteinExistence type="predicted"/>
<accession>A0A9P4NPT7</accession>
<sequence>MAATALTTSTAYRQPLPVSFRYTHHIYTTSFPSPAQYPNILDPPPIFLSALPARSQTSTPPMRNVAIVASPIHFIVRGAYTHRRRNLGSIYRRAFVGRKVDRSFVVVVSLVPYLFHLQYFSVTWVFCCSLGFARAVKAREDM</sequence>